<evidence type="ECO:0000313" key="3">
    <source>
        <dbReference type="EMBL" id="TFY66271.1"/>
    </source>
</evidence>
<dbReference type="AlphaFoldDB" id="A0A4Y9YXH6"/>
<gene>
    <name evidence="3" type="ORF">EVG20_g4817</name>
</gene>
<dbReference type="InterPro" id="IPR054464">
    <property type="entry name" value="ULD_fung"/>
</dbReference>
<dbReference type="PANTHER" id="PTHR38886:SF1">
    <property type="entry name" value="NACHT-NTPASE AND P-LOOP NTPASES N-TERMINAL DOMAIN-CONTAINING PROTEIN"/>
    <property type="match status" value="1"/>
</dbReference>
<dbReference type="Proteomes" id="UP000298327">
    <property type="component" value="Unassembled WGS sequence"/>
</dbReference>
<feature type="region of interest" description="Disordered" evidence="1">
    <location>
        <begin position="60"/>
        <end position="79"/>
    </location>
</feature>
<organism evidence="3 4">
    <name type="scientific">Dentipellis fragilis</name>
    <dbReference type="NCBI Taxonomy" id="205917"/>
    <lineage>
        <taxon>Eukaryota</taxon>
        <taxon>Fungi</taxon>
        <taxon>Dikarya</taxon>
        <taxon>Basidiomycota</taxon>
        <taxon>Agaricomycotina</taxon>
        <taxon>Agaricomycetes</taxon>
        <taxon>Russulales</taxon>
        <taxon>Hericiaceae</taxon>
        <taxon>Dentipellis</taxon>
    </lineage>
</organism>
<proteinExistence type="predicted"/>
<dbReference type="EMBL" id="SEOQ01000262">
    <property type="protein sequence ID" value="TFY66271.1"/>
    <property type="molecule type" value="Genomic_DNA"/>
</dbReference>
<evidence type="ECO:0000259" key="2">
    <source>
        <dbReference type="Pfam" id="PF22893"/>
    </source>
</evidence>
<evidence type="ECO:0000313" key="4">
    <source>
        <dbReference type="Proteomes" id="UP000298327"/>
    </source>
</evidence>
<dbReference type="PANTHER" id="PTHR38886">
    <property type="entry name" value="SESA DOMAIN-CONTAINING PROTEIN"/>
    <property type="match status" value="1"/>
</dbReference>
<protein>
    <recommendedName>
        <fullName evidence="2">Ubiquitin-like domain-containing protein</fullName>
    </recommendedName>
</protein>
<keyword evidence="4" id="KW-1185">Reference proteome</keyword>
<dbReference type="OrthoDB" id="3271094at2759"/>
<reference evidence="3 4" key="1">
    <citation type="submission" date="2019-02" db="EMBL/GenBank/DDBJ databases">
        <title>Genome sequencing of the rare red list fungi Dentipellis fragilis.</title>
        <authorList>
            <person name="Buettner E."/>
            <person name="Kellner H."/>
        </authorList>
    </citation>
    <scope>NUCLEOTIDE SEQUENCE [LARGE SCALE GENOMIC DNA]</scope>
    <source>
        <strain evidence="3 4">DSM 105465</strain>
    </source>
</reference>
<comment type="caution">
    <text evidence="3">The sequence shown here is derived from an EMBL/GenBank/DDBJ whole genome shotgun (WGS) entry which is preliminary data.</text>
</comment>
<feature type="domain" description="Ubiquitin-like" evidence="2">
    <location>
        <begin position="193"/>
        <end position="274"/>
    </location>
</feature>
<name>A0A4Y9YXH6_9AGAM</name>
<accession>A0A4Y9YXH6</accession>
<sequence length="408" mass="45650">MSFAVFTFGSFGDIITVVQLLNQVRRTLCDSTGSAAEYQALIADLDVFANVLSAVNDAFQPGSSESARPSRPHRVNGTLPPSIMNARRQALRTSYDLLRDIQRRISGYQASLKTGGSGSMMADSWRKIGWALFKQSELKEIRRRVMDQVEVLNILMSLLSREQSTVLYDIQRVLRELPLSLGYTWEGGHTSLQQPVVLMDAFDRILILPFDLCDTWERFVGLLKVYFKGRPGAKQVDNYHFIVTPSADPDLLIFKSSWSQHVRPGARLGMEVLIPRFNADPEMQVGVKSALEYLHSGPGGGCVVKTTPWLGNRRLPSKTTQRITALPRPERREHAGVGTEVDSNRSRPGVRVMVLFVALHPAAPSGYSQSHEGYIRLGRDSRIDPHARCGRLSHLPSTYLSFLENFSH</sequence>
<dbReference type="Pfam" id="PF22893">
    <property type="entry name" value="ULD_2"/>
    <property type="match status" value="1"/>
</dbReference>
<evidence type="ECO:0000256" key="1">
    <source>
        <dbReference type="SAM" id="MobiDB-lite"/>
    </source>
</evidence>